<evidence type="ECO:0000256" key="5">
    <source>
        <dbReference type="ARBA" id="ARBA00022741"/>
    </source>
</evidence>
<keyword evidence="3 8" id="KW-0436">Ligase</keyword>
<keyword evidence="10" id="KW-1185">Reference proteome</keyword>
<dbReference type="GO" id="GO:0005524">
    <property type="term" value="F:ATP binding"/>
    <property type="evidence" value="ECO:0007669"/>
    <property type="project" value="UniProtKB-KW"/>
</dbReference>
<feature type="binding site" evidence="8">
    <location>
        <position position="174"/>
    </location>
    <ligand>
        <name>(R)-pantoate</name>
        <dbReference type="ChEBI" id="CHEBI:15980"/>
    </ligand>
</feature>
<dbReference type="HAMAP" id="MF_00158">
    <property type="entry name" value="PanC"/>
    <property type="match status" value="1"/>
</dbReference>
<feature type="binding site" evidence="8">
    <location>
        <begin position="205"/>
        <end position="208"/>
    </location>
    <ligand>
        <name>ATP</name>
        <dbReference type="ChEBI" id="CHEBI:30616"/>
    </ligand>
</feature>
<dbReference type="SUPFAM" id="SSF52374">
    <property type="entry name" value="Nucleotidylyl transferase"/>
    <property type="match status" value="1"/>
</dbReference>
<comment type="function">
    <text evidence="8">Catalyzes the condensation of pantoate with beta-alanine in an ATP-dependent reaction via a pantoyl-adenylate intermediate.</text>
</comment>
<keyword evidence="5 8" id="KW-0547">Nucleotide-binding</keyword>
<evidence type="ECO:0000256" key="8">
    <source>
        <dbReference type="HAMAP-Rule" id="MF_00158"/>
    </source>
</evidence>
<dbReference type="Gene3D" id="3.40.50.620">
    <property type="entry name" value="HUPs"/>
    <property type="match status" value="1"/>
</dbReference>
<dbReference type="InterPro" id="IPR004821">
    <property type="entry name" value="Cyt_trans-like"/>
</dbReference>
<dbReference type="PANTHER" id="PTHR21299:SF1">
    <property type="entry name" value="PANTOATE--BETA-ALANINE LIGASE"/>
    <property type="match status" value="1"/>
</dbReference>
<dbReference type="PANTHER" id="PTHR21299">
    <property type="entry name" value="CYTIDYLATE KINASE/PANTOATE-BETA-ALANINE LIGASE"/>
    <property type="match status" value="1"/>
</dbReference>
<feature type="binding site" evidence="8">
    <location>
        <position position="82"/>
    </location>
    <ligand>
        <name>(R)-pantoate</name>
        <dbReference type="ChEBI" id="CHEBI:15980"/>
    </ligand>
</feature>
<dbReference type="EC" id="6.3.2.1" evidence="8"/>
<protein>
    <recommendedName>
        <fullName evidence="8">Pantothenate synthetase</fullName>
        <shortName evidence="8">PS</shortName>
        <ecNumber evidence="8">6.3.2.1</ecNumber>
    </recommendedName>
    <alternativeName>
        <fullName evidence="8">Pantoate--beta-alanine ligase</fullName>
    </alternativeName>
    <alternativeName>
        <fullName evidence="8">Pantoate-activating enzyme</fullName>
    </alternativeName>
</protein>
<name>K0ZHJ8_9ACTO</name>
<gene>
    <name evidence="8" type="primary">panC</name>
    <name evidence="9" type="ORF">HMPREF9241_00629</name>
</gene>
<evidence type="ECO:0000256" key="4">
    <source>
        <dbReference type="ARBA" id="ARBA00022655"/>
    </source>
</evidence>
<dbReference type="GO" id="GO:0005829">
    <property type="term" value="C:cytosol"/>
    <property type="evidence" value="ECO:0007669"/>
    <property type="project" value="TreeGrafter"/>
</dbReference>
<evidence type="ECO:0000256" key="7">
    <source>
        <dbReference type="ARBA" id="ARBA00048258"/>
    </source>
</evidence>
<feature type="binding site" evidence="8">
    <location>
        <begin position="168"/>
        <end position="171"/>
    </location>
    <ligand>
        <name>ATP</name>
        <dbReference type="ChEBI" id="CHEBI:30616"/>
    </ligand>
</feature>
<evidence type="ECO:0000313" key="10">
    <source>
        <dbReference type="Proteomes" id="UP000003994"/>
    </source>
</evidence>
<dbReference type="AlphaFoldDB" id="K0ZHJ8"/>
<dbReference type="NCBIfam" id="TIGR00125">
    <property type="entry name" value="cyt_tran_rel"/>
    <property type="match status" value="1"/>
</dbReference>
<dbReference type="EMBL" id="AGWQ01000004">
    <property type="protein sequence ID" value="EJZ87040.1"/>
    <property type="molecule type" value="Genomic_DNA"/>
</dbReference>
<dbReference type="GO" id="GO:0004592">
    <property type="term" value="F:pantoate-beta-alanine ligase activity"/>
    <property type="evidence" value="ECO:0007669"/>
    <property type="project" value="UniProtKB-UniRule"/>
</dbReference>
<dbReference type="STRING" id="883077.HMPREF9241_00629"/>
<accession>K0ZHJ8</accession>
<dbReference type="CDD" id="cd00560">
    <property type="entry name" value="PanC"/>
    <property type="match status" value="1"/>
</dbReference>
<keyword evidence="4 8" id="KW-0566">Pantothenate biosynthesis</keyword>
<proteinExistence type="inferred from homology"/>
<evidence type="ECO:0000256" key="2">
    <source>
        <dbReference type="ARBA" id="ARBA00009256"/>
    </source>
</evidence>
<dbReference type="GO" id="GO:0015940">
    <property type="term" value="P:pantothenate biosynthetic process"/>
    <property type="evidence" value="ECO:0007669"/>
    <property type="project" value="UniProtKB-UniRule"/>
</dbReference>
<organism evidence="9 10">
    <name type="scientific">Schaalia turicensis ACS-279-V-Col4</name>
    <dbReference type="NCBI Taxonomy" id="883077"/>
    <lineage>
        <taxon>Bacteria</taxon>
        <taxon>Bacillati</taxon>
        <taxon>Actinomycetota</taxon>
        <taxon>Actinomycetes</taxon>
        <taxon>Actinomycetales</taxon>
        <taxon>Actinomycetaceae</taxon>
        <taxon>Schaalia</taxon>
    </lineage>
</organism>
<feature type="binding site" evidence="8">
    <location>
        <position position="82"/>
    </location>
    <ligand>
        <name>beta-alanine</name>
        <dbReference type="ChEBI" id="CHEBI:57966"/>
    </ligand>
</feature>
<dbReference type="InterPro" id="IPR003721">
    <property type="entry name" value="Pantoate_ligase"/>
</dbReference>
<feature type="active site" description="Proton donor" evidence="8">
    <location>
        <position position="58"/>
    </location>
</feature>
<keyword evidence="8" id="KW-0963">Cytoplasm</keyword>
<comment type="subunit">
    <text evidence="8">Homodimer.</text>
</comment>
<dbReference type="HOGENOM" id="CLU_047148_0_2_11"/>
<comment type="similarity">
    <text evidence="2 8">Belongs to the pantothenate synthetase family.</text>
</comment>
<comment type="subcellular location">
    <subcellularLocation>
        <location evidence="8">Cytoplasm</location>
    </subcellularLocation>
</comment>
<comment type="pathway">
    <text evidence="1 8">Cofactor biosynthesis; (R)-pantothenate biosynthesis; (R)-pantothenate from (R)-pantoate and beta-alanine: step 1/1.</text>
</comment>
<feature type="binding site" evidence="8">
    <location>
        <position position="197"/>
    </location>
    <ligand>
        <name>ATP</name>
        <dbReference type="ChEBI" id="CHEBI:30616"/>
    </ligand>
</feature>
<comment type="caution">
    <text evidence="9">The sequence shown here is derived from an EMBL/GenBank/DDBJ whole genome shotgun (WGS) entry which is preliminary data.</text>
</comment>
<evidence type="ECO:0000256" key="1">
    <source>
        <dbReference type="ARBA" id="ARBA00004990"/>
    </source>
</evidence>
<reference evidence="9 10" key="1">
    <citation type="submission" date="2012-07" db="EMBL/GenBank/DDBJ databases">
        <title>The Genome Sequence of Actinomyces turicensis ACS-279-V-COL4.</title>
        <authorList>
            <consortium name="The Broad Institute Genome Sequencing Platform"/>
            <person name="Earl A."/>
            <person name="Ward D."/>
            <person name="Feldgarden M."/>
            <person name="Gevers D."/>
            <person name="Saerens B."/>
            <person name="Vaneechoutte M."/>
            <person name="Walker B."/>
            <person name="Young S.K."/>
            <person name="Zeng Q."/>
            <person name="Gargeya S."/>
            <person name="Fitzgerald M."/>
            <person name="Haas B."/>
            <person name="Abouelleil A."/>
            <person name="Alvarado L."/>
            <person name="Arachchi H.M."/>
            <person name="Berlin A."/>
            <person name="Chapman S.B."/>
            <person name="Goldberg J."/>
            <person name="Griggs A."/>
            <person name="Gujja S."/>
            <person name="Hansen M."/>
            <person name="Howarth C."/>
            <person name="Imamovic A."/>
            <person name="Larimer J."/>
            <person name="McCowen C."/>
            <person name="Montmayeur A."/>
            <person name="Murphy C."/>
            <person name="Neiman D."/>
            <person name="Pearson M."/>
            <person name="Priest M."/>
            <person name="Roberts A."/>
            <person name="Saif S."/>
            <person name="Shea T."/>
            <person name="Sisk P."/>
            <person name="Sykes S."/>
            <person name="Wortman J."/>
            <person name="Nusbaum C."/>
            <person name="Birren B."/>
        </authorList>
    </citation>
    <scope>NUCLEOTIDE SEQUENCE [LARGE SCALE GENOMIC DNA]</scope>
    <source>
        <strain evidence="9 10">ACS-279-V-Col4</strain>
    </source>
</reference>
<dbReference type="InterPro" id="IPR014729">
    <property type="entry name" value="Rossmann-like_a/b/a_fold"/>
</dbReference>
<evidence type="ECO:0000256" key="6">
    <source>
        <dbReference type="ARBA" id="ARBA00022840"/>
    </source>
</evidence>
<evidence type="ECO:0000256" key="3">
    <source>
        <dbReference type="ARBA" id="ARBA00022598"/>
    </source>
</evidence>
<dbReference type="PATRIC" id="fig|883077.3.peg.628"/>
<dbReference type="InterPro" id="IPR042176">
    <property type="entry name" value="Pantoate_ligase_C"/>
</dbReference>
<sequence>MGEYSPLEVAYESAYYDNGSMTKRPVLTHTREELAAALKPLTGSRALVMTMGALHSGHLELVKQAKAHGDHVIVTIFVNPTQFAPGEDYDAYPRTLEADMDALETVGADVVWAPSPEDAYPEPVTVSIDPGPIARVLEGKTRPTHFGGVALVCTKVMGLVCPDVALFGEKDAQQLAMLRHVFRQLDVPVTVIGVPIVRDADGVALSSRNRYLSDEERVRARALNQSLTLGVEAGRAGAPATQIIDVIRGHVEATGDIDIDYIALVDDGTFDILGAYGSAELTSADSLRPATLNQAGEREYRLLLAVKVGATRLIDNMPFVAPVEQGNAGE</sequence>
<dbReference type="eggNOG" id="COG0414">
    <property type="taxonomic scope" value="Bacteria"/>
</dbReference>
<evidence type="ECO:0000313" key="9">
    <source>
        <dbReference type="EMBL" id="EJZ87040.1"/>
    </source>
</evidence>
<dbReference type="Proteomes" id="UP000003994">
    <property type="component" value="Unassembled WGS sequence"/>
</dbReference>
<keyword evidence="6 8" id="KW-0067">ATP-binding</keyword>
<comment type="miscellaneous">
    <text evidence="8">The reaction proceeds by a bi uni uni bi ping pong mechanism.</text>
</comment>
<comment type="catalytic activity">
    <reaction evidence="7 8">
        <text>(R)-pantoate + beta-alanine + ATP = (R)-pantothenate + AMP + diphosphate + H(+)</text>
        <dbReference type="Rhea" id="RHEA:10912"/>
        <dbReference type="ChEBI" id="CHEBI:15378"/>
        <dbReference type="ChEBI" id="CHEBI:15980"/>
        <dbReference type="ChEBI" id="CHEBI:29032"/>
        <dbReference type="ChEBI" id="CHEBI:30616"/>
        <dbReference type="ChEBI" id="CHEBI:33019"/>
        <dbReference type="ChEBI" id="CHEBI:57966"/>
        <dbReference type="ChEBI" id="CHEBI:456215"/>
        <dbReference type="EC" id="6.3.2.1"/>
    </reaction>
</comment>
<dbReference type="Gene3D" id="3.30.1300.10">
    <property type="entry name" value="Pantoate-beta-alanine ligase, C-terminal domain"/>
    <property type="match status" value="1"/>
</dbReference>
<dbReference type="NCBIfam" id="TIGR00018">
    <property type="entry name" value="panC"/>
    <property type="match status" value="1"/>
</dbReference>
<dbReference type="UniPathway" id="UPA00028">
    <property type="reaction ID" value="UER00005"/>
</dbReference>
<dbReference type="Pfam" id="PF02569">
    <property type="entry name" value="Pantoate_ligase"/>
    <property type="match status" value="1"/>
</dbReference>
<feature type="binding site" evidence="8">
    <location>
        <begin position="51"/>
        <end position="58"/>
    </location>
    <ligand>
        <name>ATP</name>
        <dbReference type="ChEBI" id="CHEBI:30616"/>
    </ligand>
</feature>